<name>A0A7S2PD39_9STRA</name>
<accession>A0A7S2PD39</accession>
<organism evidence="1">
    <name type="scientific">Skeletonema marinoi</name>
    <dbReference type="NCBI Taxonomy" id="267567"/>
    <lineage>
        <taxon>Eukaryota</taxon>
        <taxon>Sar</taxon>
        <taxon>Stramenopiles</taxon>
        <taxon>Ochrophyta</taxon>
        <taxon>Bacillariophyta</taxon>
        <taxon>Coscinodiscophyceae</taxon>
        <taxon>Thalassiosirophycidae</taxon>
        <taxon>Thalassiosirales</taxon>
        <taxon>Skeletonemataceae</taxon>
        <taxon>Skeletonema</taxon>
        <taxon>Skeletonema marinoi-dohrnii complex</taxon>
    </lineage>
</organism>
<evidence type="ECO:0000313" key="1">
    <source>
        <dbReference type="EMBL" id="CAD9589998.1"/>
    </source>
</evidence>
<dbReference type="AlphaFoldDB" id="A0A7S2PD39"/>
<sequence>MPRTVTDLISYSVSFHDAITLISVATSRHDQLTNLCEARSPERDVLIVIYHSFSTPINIMSRRRKAKDRPLLQAADFTNKFCVKIWSSDVMIGLVMLIDTFMMVVRRCEGVSVG</sequence>
<proteinExistence type="predicted"/>
<gene>
    <name evidence="1" type="ORF">SMAR0320_LOCUS6610</name>
</gene>
<dbReference type="EMBL" id="HBGZ01009217">
    <property type="protein sequence ID" value="CAD9589998.1"/>
    <property type="molecule type" value="Transcribed_RNA"/>
</dbReference>
<reference evidence="1" key="1">
    <citation type="submission" date="2021-01" db="EMBL/GenBank/DDBJ databases">
        <authorList>
            <person name="Corre E."/>
            <person name="Pelletier E."/>
            <person name="Niang G."/>
            <person name="Scheremetjew M."/>
            <person name="Finn R."/>
            <person name="Kale V."/>
            <person name="Holt S."/>
            <person name="Cochrane G."/>
            <person name="Meng A."/>
            <person name="Brown T."/>
            <person name="Cohen L."/>
        </authorList>
    </citation>
    <scope>NUCLEOTIDE SEQUENCE</scope>
    <source>
        <strain evidence="1">SM1012Den-03</strain>
    </source>
</reference>
<protein>
    <submittedName>
        <fullName evidence="1">Uncharacterized protein</fullName>
    </submittedName>
</protein>